<dbReference type="Gene3D" id="3.90.79.10">
    <property type="entry name" value="Nucleoside Triphosphate Pyrophosphohydrolase"/>
    <property type="match status" value="1"/>
</dbReference>
<keyword evidence="7" id="KW-0378">Hydrolase</keyword>
<keyword evidence="6" id="KW-0227">DNA damage</keyword>
<dbReference type="GO" id="GO:0006260">
    <property type="term" value="P:DNA replication"/>
    <property type="evidence" value="ECO:0007669"/>
    <property type="project" value="UniProtKB-KW"/>
</dbReference>
<keyword evidence="8" id="KW-0460">Magnesium</keyword>
<evidence type="ECO:0000256" key="4">
    <source>
        <dbReference type="ARBA" id="ARBA00022705"/>
    </source>
</evidence>
<dbReference type="GO" id="GO:0044715">
    <property type="term" value="F:8-oxo-dGDP phosphatase activity"/>
    <property type="evidence" value="ECO:0007669"/>
    <property type="project" value="TreeGrafter"/>
</dbReference>
<feature type="domain" description="Nudix hydrolase" evidence="12">
    <location>
        <begin position="4"/>
        <end position="130"/>
    </location>
</feature>
<evidence type="ECO:0000259" key="12">
    <source>
        <dbReference type="PROSITE" id="PS51462"/>
    </source>
</evidence>
<dbReference type="RefSeq" id="WP_019225674.1">
    <property type="nucleotide sequence ID" value="NZ_CP046996.1"/>
</dbReference>
<sequence length="140" mass="16012">MEEKKITQVTAAILRQDEKILICQRDNSGSCPLLWEFPGGKLEEGETLAECLVRECQEELGVTIQVGEVFAESRHTYGDKEMCFTFFEGRIVEGELERTVHQDIRWVRAEDLGRYTFCPADVEVAERLGKASKMVRIVLK</sequence>
<dbReference type="AlphaFoldDB" id="A0A857DFY8"/>
<dbReference type="GO" id="GO:0035539">
    <property type="term" value="F:8-oxo-7,8-dihydrodeoxyguanosine triphosphate pyrophosphatase activity"/>
    <property type="evidence" value="ECO:0007669"/>
    <property type="project" value="UniProtKB-EC"/>
</dbReference>
<dbReference type="PROSITE" id="PS51462">
    <property type="entry name" value="NUDIX"/>
    <property type="match status" value="1"/>
</dbReference>
<evidence type="ECO:0000313" key="13">
    <source>
        <dbReference type="EMBL" id="QGZ99806.1"/>
    </source>
</evidence>
<dbReference type="Pfam" id="PF00293">
    <property type="entry name" value="NUDIX"/>
    <property type="match status" value="1"/>
</dbReference>
<evidence type="ECO:0000256" key="2">
    <source>
        <dbReference type="ARBA" id="ARBA00005582"/>
    </source>
</evidence>
<dbReference type="PANTHER" id="PTHR47707">
    <property type="entry name" value="8-OXO-DGTP DIPHOSPHATASE"/>
    <property type="match status" value="1"/>
</dbReference>
<keyword evidence="5" id="KW-0479">Metal-binding</keyword>
<evidence type="ECO:0000256" key="10">
    <source>
        <dbReference type="ARBA" id="ARBA00035861"/>
    </source>
</evidence>
<dbReference type="InterPro" id="IPR000086">
    <property type="entry name" value="NUDIX_hydrolase_dom"/>
</dbReference>
<dbReference type="GO" id="GO:0046872">
    <property type="term" value="F:metal ion binding"/>
    <property type="evidence" value="ECO:0007669"/>
    <property type="project" value="UniProtKB-KW"/>
</dbReference>
<dbReference type="InterPro" id="IPR015797">
    <property type="entry name" value="NUDIX_hydrolase-like_dom_sf"/>
</dbReference>
<keyword evidence="9" id="KW-0234">DNA repair</keyword>
<dbReference type="EC" id="3.6.1.55" evidence="11"/>
<protein>
    <recommendedName>
        <fullName evidence="11">8-oxo-dGTP diphosphatase</fullName>
        <ecNumber evidence="11">3.6.1.55</ecNumber>
    </recommendedName>
</protein>
<dbReference type="Proteomes" id="UP000430508">
    <property type="component" value="Chromosome"/>
</dbReference>
<comment type="cofactor">
    <cofactor evidence="1">
        <name>Mg(2+)</name>
        <dbReference type="ChEBI" id="CHEBI:18420"/>
    </cofactor>
</comment>
<accession>A0A857DFY8</accession>
<dbReference type="PRINTS" id="PR00502">
    <property type="entry name" value="NUDIXFAMILY"/>
</dbReference>
<dbReference type="GO" id="GO:0044716">
    <property type="term" value="F:8-oxo-GDP phosphatase activity"/>
    <property type="evidence" value="ECO:0007669"/>
    <property type="project" value="TreeGrafter"/>
</dbReference>
<gene>
    <name evidence="13" type="ORF">GQ588_03660</name>
</gene>
<name>A0A857DFY8_9FIRM</name>
<evidence type="ECO:0000256" key="7">
    <source>
        <dbReference type="ARBA" id="ARBA00022801"/>
    </source>
</evidence>
<keyword evidence="4" id="KW-0235">DNA replication</keyword>
<evidence type="ECO:0000256" key="5">
    <source>
        <dbReference type="ARBA" id="ARBA00022723"/>
    </source>
</evidence>
<evidence type="ECO:0000256" key="3">
    <source>
        <dbReference type="ARBA" id="ARBA00022457"/>
    </source>
</evidence>
<evidence type="ECO:0000256" key="9">
    <source>
        <dbReference type="ARBA" id="ARBA00023204"/>
    </source>
</evidence>
<comment type="catalytic activity">
    <reaction evidence="10">
        <text>8-oxo-dGTP + H2O = 8-oxo-dGMP + diphosphate + H(+)</text>
        <dbReference type="Rhea" id="RHEA:31575"/>
        <dbReference type="ChEBI" id="CHEBI:15377"/>
        <dbReference type="ChEBI" id="CHEBI:15378"/>
        <dbReference type="ChEBI" id="CHEBI:33019"/>
        <dbReference type="ChEBI" id="CHEBI:63224"/>
        <dbReference type="ChEBI" id="CHEBI:77896"/>
        <dbReference type="EC" id="3.6.1.55"/>
    </reaction>
</comment>
<dbReference type="GO" id="GO:0006281">
    <property type="term" value="P:DNA repair"/>
    <property type="evidence" value="ECO:0007669"/>
    <property type="project" value="UniProtKB-KW"/>
</dbReference>
<dbReference type="InterPro" id="IPR047127">
    <property type="entry name" value="MutT-like"/>
</dbReference>
<evidence type="ECO:0000256" key="1">
    <source>
        <dbReference type="ARBA" id="ARBA00001946"/>
    </source>
</evidence>
<dbReference type="GO" id="GO:0008413">
    <property type="term" value="F:8-oxo-7,8-dihydroguanosine triphosphate pyrophosphatase activity"/>
    <property type="evidence" value="ECO:0007669"/>
    <property type="project" value="TreeGrafter"/>
</dbReference>
<organism evidence="13 14">
    <name type="scientific">Dehalobacter restrictus</name>
    <dbReference type="NCBI Taxonomy" id="55583"/>
    <lineage>
        <taxon>Bacteria</taxon>
        <taxon>Bacillati</taxon>
        <taxon>Bacillota</taxon>
        <taxon>Clostridia</taxon>
        <taxon>Eubacteriales</taxon>
        <taxon>Desulfitobacteriaceae</taxon>
        <taxon>Dehalobacter</taxon>
    </lineage>
</organism>
<proteinExistence type="inferred from homology"/>
<dbReference type="SUPFAM" id="SSF55811">
    <property type="entry name" value="Nudix"/>
    <property type="match status" value="1"/>
</dbReference>
<comment type="similarity">
    <text evidence="2">Belongs to the Nudix hydrolase family.</text>
</comment>
<evidence type="ECO:0000313" key="14">
    <source>
        <dbReference type="Proteomes" id="UP000430508"/>
    </source>
</evidence>
<evidence type="ECO:0000256" key="6">
    <source>
        <dbReference type="ARBA" id="ARBA00022763"/>
    </source>
</evidence>
<keyword evidence="3" id="KW-0515">Mutator protein</keyword>
<dbReference type="InterPro" id="IPR020476">
    <property type="entry name" value="Nudix_hydrolase"/>
</dbReference>
<dbReference type="EMBL" id="CP046996">
    <property type="protein sequence ID" value="QGZ99806.1"/>
    <property type="molecule type" value="Genomic_DNA"/>
</dbReference>
<dbReference type="CDD" id="cd03425">
    <property type="entry name" value="NUDIX_MutT_NudA_like"/>
    <property type="match status" value="1"/>
</dbReference>
<evidence type="ECO:0000256" key="11">
    <source>
        <dbReference type="ARBA" id="ARBA00038905"/>
    </source>
</evidence>
<dbReference type="PANTHER" id="PTHR47707:SF1">
    <property type="entry name" value="NUDIX HYDROLASE FAMILY PROTEIN"/>
    <property type="match status" value="1"/>
</dbReference>
<evidence type="ECO:0000256" key="8">
    <source>
        <dbReference type="ARBA" id="ARBA00022842"/>
    </source>
</evidence>
<reference evidence="13 14" key="1">
    <citation type="submission" date="2019-12" db="EMBL/GenBank/DDBJ databases">
        <title>Sequence classification of anaerobic respiratory reductive dehalogenases: First we see many, then we see few.</title>
        <authorList>
            <person name="Molenda O."/>
            <person name="Puentes Jacome L.A."/>
            <person name="Cao X."/>
            <person name="Nesbo C.L."/>
            <person name="Tang S."/>
            <person name="Morson N."/>
            <person name="Patron J."/>
            <person name="Lomheim L."/>
            <person name="Wishart D.S."/>
            <person name="Edwards E.A."/>
        </authorList>
    </citation>
    <scope>NUCLEOTIDE SEQUENCE [LARGE SCALE GENOMIC DNA]</scope>
    <source>
        <strain evidence="13 14">12DCA</strain>
    </source>
</reference>